<gene>
    <name evidence="1" type="ORF">CAUS1442_LOCUS9309</name>
</gene>
<proteinExistence type="predicted"/>
<organism evidence="1">
    <name type="scientific">Craspedostauros australis</name>
    <dbReference type="NCBI Taxonomy" id="1486917"/>
    <lineage>
        <taxon>Eukaryota</taxon>
        <taxon>Sar</taxon>
        <taxon>Stramenopiles</taxon>
        <taxon>Ochrophyta</taxon>
        <taxon>Bacillariophyta</taxon>
        <taxon>Bacillariophyceae</taxon>
        <taxon>Bacillariophycidae</taxon>
        <taxon>Naviculales</taxon>
        <taxon>Naviculaceae</taxon>
        <taxon>Craspedostauros</taxon>
    </lineage>
</organism>
<name>A0A7R9WWP5_9STRA</name>
<dbReference type="EMBL" id="HBEF01014864">
    <property type="protein sequence ID" value="CAD8337181.1"/>
    <property type="molecule type" value="Transcribed_RNA"/>
</dbReference>
<sequence length="150" mass="16847">MNPRPHSSMPLGIRTNKRINQRIHQKGTEHVSANGNNGIDKNATRQYREGSCHQRHVSVNVATVAIIHGDFPASAFLLQMFVPMVLSNHFGVETKQAKEQQRCERRAPSSPWLRRIRQGRLPGSADEAMGDLIRHPFGSCQQHCTCISQS</sequence>
<protein>
    <submittedName>
        <fullName evidence="1">Uncharacterized protein</fullName>
    </submittedName>
</protein>
<accession>A0A7R9WWP5</accession>
<reference evidence="1" key="1">
    <citation type="submission" date="2021-01" db="EMBL/GenBank/DDBJ databases">
        <authorList>
            <person name="Corre E."/>
            <person name="Pelletier E."/>
            <person name="Niang G."/>
            <person name="Scheremetjew M."/>
            <person name="Finn R."/>
            <person name="Kale V."/>
            <person name="Holt S."/>
            <person name="Cochrane G."/>
            <person name="Meng A."/>
            <person name="Brown T."/>
            <person name="Cohen L."/>
        </authorList>
    </citation>
    <scope>NUCLEOTIDE SEQUENCE</scope>
    <source>
        <strain evidence="1">CCMP3328</strain>
    </source>
</reference>
<dbReference type="AlphaFoldDB" id="A0A7R9WWP5"/>
<evidence type="ECO:0000313" key="1">
    <source>
        <dbReference type="EMBL" id="CAD8337181.1"/>
    </source>
</evidence>